<keyword evidence="4" id="KW-0812">Transmembrane</keyword>
<proteinExistence type="inferred from homology"/>
<dbReference type="PRINTS" id="PR00019">
    <property type="entry name" value="LEURICHRPT"/>
</dbReference>
<reference evidence="5" key="1">
    <citation type="submission" date="2016-06" db="UniProtKB">
        <authorList>
            <consortium name="WormBaseParasite"/>
        </authorList>
    </citation>
    <scope>IDENTIFICATION</scope>
</reference>
<dbReference type="GO" id="GO:0042393">
    <property type="term" value="F:histone binding"/>
    <property type="evidence" value="ECO:0007669"/>
    <property type="project" value="TreeGrafter"/>
</dbReference>
<name>A0A183BGA8_9TREM</name>
<accession>A0A183BGA8</accession>
<dbReference type="SUPFAM" id="SSF52058">
    <property type="entry name" value="L domain-like"/>
    <property type="match status" value="1"/>
</dbReference>
<sequence>LKEFWTRDWPVVTELHLDHAKATDIEGLTNDYSSLELLSLSTVGLEKLDGLPELPSLKMLDLSSNSLSGGLEGLLRCPNLEQLNLSANKLDSLDELTPLAKLSSLKKLDLFDCAVSSSENYRKKVFALIPNLVYLDGLDHLSMIFRNDNEEPSDQAANGEEEDADGERTLCFFYWHRLRHRLFNLNRTVNVIYQYCISLVILLPVLLAI</sequence>
<dbReference type="FunFam" id="3.80.10.10:FF:000131">
    <property type="entry name" value="acidic leucine-rich nuclear phosphoprotein 32-related protein-like"/>
    <property type="match status" value="1"/>
</dbReference>
<keyword evidence="4" id="KW-1133">Transmembrane helix</keyword>
<dbReference type="PANTHER" id="PTHR11375">
    <property type="entry name" value="ACIDIC LEUCINE-RICH NUCLEAR PHOSPHOPROTEIN 32"/>
    <property type="match status" value="1"/>
</dbReference>
<dbReference type="PANTHER" id="PTHR11375:SF0">
    <property type="entry name" value="ACIDIC LEUCINE-RICH NUCLEAR PHOSPHOPROTEIN 32 FAMILY MEMBER A"/>
    <property type="match status" value="1"/>
</dbReference>
<comment type="similarity">
    <text evidence="3">Belongs to the ANP32 family.</text>
</comment>
<dbReference type="WBParaSite" id="ECPE_0001829301-mRNA-1">
    <property type="protein sequence ID" value="ECPE_0001829301-mRNA-1"/>
    <property type="gene ID" value="ECPE_0001829301"/>
</dbReference>
<dbReference type="AlphaFoldDB" id="A0A183BGA8"/>
<dbReference type="InterPro" id="IPR045081">
    <property type="entry name" value="AN32"/>
</dbReference>
<evidence type="ECO:0000256" key="1">
    <source>
        <dbReference type="ARBA" id="ARBA00022614"/>
    </source>
</evidence>
<feature type="transmembrane region" description="Helical" evidence="4">
    <location>
        <begin position="191"/>
        <end position="208"/>
    </location>
</feature>
<dbReference type="Gene3D" id="3.80.10.10">
    <property type="entry name" value="Ribonuclease Inhibitor"/>
    <property type="match status" value="1"/>
</dbReference>
<dbReference type="Pfam" id="PF14580">
    <property type="entry name" value="LRR_9"/>
    <property type="match status" value="1"/>
</dbReference>
<dbReference type="InterPro" id="IPR032675">
    <property type="entry name" value="LRR_dom_sf"/>
</dbReference>
<protein>
    <submittedName>
        <fullName evidence="5">LRRcap domain-containing protein</fullName>
    </submittedName>
</protein>
<evidence type="ECO:0000256" key="4">
    <source>
        <dbReference type="SAM" id="Phobius"/>
    </source>
</evidence>
<dbReference type="GO" id="GO:0005634">
    <property type="term" value="C:nucleus"/>
    <property type="evidence" value="ECO:0007669"/>
    <property type="project" value="TreeGrafter"/>
</dbReference>
<dbReference type="PROSITE" id="PS51450">
    <property type="entry name" value="LRR"/>
    <property type="match status" value="1"/>
</dbReference>
<keyword evidence="2" id="KW-0677">Repeat</keyword>
<evidence type="ECO:0000313" key="5">
    <source>
        <dbReference type="WBParaSite" id="ECPE_0001829301-mRNA-1"/>
    </source>
</evidence>
<evidence type="ECO:0000256" key="3">
    <source>
        <dbReference type="ARBA" id="ARBA00025777"/>
    </source>
</evidence>
<evidence type="ECO:0000256" key="2">
    <source>
        <dbReference type="ARBA" id="ARBA00022737"/>
    </source>
</evidence>
<keyword evidence="4" id="KW-0472">Membrane</keyword>
<keyword evidence="1" id="KW-0433">Leucine-rich repeat</keyword>
<organism evidence="5">
    <name type="scientific">Echinostoma caproni</name>
    <dbReference type="NCBI Taxonomy" id="27848"/>
    <lineage>
        <taxon>Eukaryota</taxon>
        <taxon>Metazoa</taxon>
        <taxon>Spiralia</taxon>
        <taxon>Lophotrochozoa</taxon>
        <taxon>Platyhelminthes</taxon>
        <taxon>Trematoda</taxon>
        <taxon>Digenea</taxon>
        <taxon>Plagiorchiida</taxon>
        <taxon>Echinostomata</taxon>
        <taxon>Echinostomatoidea</taxon>
        <taxon>Echinostomatidae</taxon>
        <taxon>Echinostoma</taxon>
    </lineage>
</organism>
<dbReference type="InterPro" id="IPR001611">
    <property type="entry name" value="Leu-rich_rpt"/>
</dbReference>